<feature type="compositionally biased region" description="Low complexity" evidence="6">
    <location>
        <begin position="580"/>
        <end position="625"/>
    </location>
</feature>
<dbReference type="SMART" id="SM00415">
    <property type="entry name" value="HSF"/>
    <property type="match status" value="1"/>
</dbReference>
<name>A0AAV4ZYK1_9AGAM</name>
<evidence type="ECO:0000256" key="1">
    <source>
        <dbReference type="ARBA" id="ARBA00004123"/>
    </source>
</evidence>
<proteinExistence type="inferred from homology"/>
<organism evidence="8 9">
    <name type="scientific">Clathrus columnatus</name>
    <dbReference type="NCBI Taxonomy" id="1419009"/>
    <lineage>
        <taxon>Eukaryota</taxon>
        <taxon>Fungi</taxon>
        <taxon>Dikarya</taxon>
        <taxon>Basidiomycota</taxon>
        <taxon>Agaricomycotina</taxon>
        <taxon>Agaricomycetes</taxon>
        <taxon>Phallomycetidae</taxon>
        <taxon>Phallales</taxon>
        <taxon>Clathraceae</taxon>
        <taxon>Clathrus</taxon>
    </lineage>
</organism>
<dbReference type="Pfam" id="PF00447">
    <property type="entry name" value="HSF_DNA-bind"/>
    <property type="match status" value="1"/>
</dbReference>
<keyword evidence="4" id="KW-0539">Nucleus</keyword>
<evidence type="ECO:0000256" key="3">
    <source>
        <dbReference type="ARBA" id="ARBA00023125"/>
    </source>
</evidence>
<evidence type="ECO:0000256" key="4">
    <source>
        <dbReference type="ARBA" id="ARBA00023242"/>
    </source>
</evidence>
<feature type="compositionally biased region" description="Low complexity" evidence="6">
    <location>
        <begin position="260"/>
        <end position="276"/>
    </location>
</feature>
<feature type="compositionally biased region" description="Polar residues" evidence="6">
    <location>
        <begin position="465"/>
        <end position="474"/>
    </location>
</feature>
<feature type="region of interest" description="Disordered" evidence="6">
    <location>
        <begin position="19"/>
        <end position="59"/>
    </location>
</feature>
<accession>A0AAV4ZYK1</accession>
<feature type="region of interest" description="Disordered" evidence="6">
    <location>
        <begin position="228"/>
        <end position="278"/>
    </location>
</feature>
<feature type="compositionally biased region" description="Low complexity" evidence="6">
    <location>
        <begin position="376"/>
        <end position="403"/>
    </location>
</feature>
<feature type="compositionally biased region" description="Polar residues" evidence="6">
    <location>
        <begin position="19"/>
        <end position="31"/>
    </location>
</feature>
<dbReference type="PANTHER" id="PTHR10015">
    <property type="entry name" value="HEAT SHOCK TRANSCRIPTION FACTOR"/>
    <property type="match status" value="1"/>
</dbReference>
<evidence type="ECO:0000256" key="5">
    <source>
        <dbReference type="RuleBase" id="RU004020"/>
    </source>
</evidence>
<dbReference type="EMBL" id="BPWL01000002">
    <property type="protein sequence ID" value="GJJ07381.1"/>
    <property type="molecule type" value="Genomic_DNA"/>
</dbReference>
<dbReference type="InterPro" id="IPR000232">
    <property type="entry name" value="HSF_DNA-bd"/>
</dbReference>
<dbReference type="PRINTS" id="PR00056">
    <property type="entry name" value="HSFDOMAIN"/>
</dbReference>
<dbReference type="GO" id="GO:0003700">
    <property type="term" value="F:DNA-binding transcription factor activity"/>
    <property type="evidence" value="ECO:0007669"/>
    <property type="project" value="InterPro"/>
</dbReference>
<evidence type="ECO:0000313" key="9">
    <source>
        <dbReference type="Proteomes" id="UP001050691"/>
    </source>
</evidence>
<feature type="domain" description="HSF-type DNA-binding" evidence="7">
    <location>
        <begin position="59"/>
        <end position="646"/>
    </location>
</feature>
<evidence type="ECO:0000256" key="6">
    <source>
        <dbReference type="SAM" id="MobiDB-lite"/>
    </source>
</evidence>
<feature type="compositionally biased region" description="Basic residues" evidence="6">
    <location>
        <begin position="423"/>
        <end position="438"/>
    </location>
</feature>
<feature type="region of interest" description="Disordered" evidence="6">
    <location>
        <begin position="289"/>
        <end position="308"/>
    </location>
</feature>
<sequence>MDPQRSHYYPHQQYTNNIVYPQLLSNPQPDNTHLPLPHDRESPQKQHQADSPPKSESKPQATFLTKLYALLERPENHHMIRWDAAGDHIIVEKPEQLALHVLPSIYRQSRFASFSRQLNIYGFMRKVNLRNVDPAIDDPDASTWSHPTLNRHSPPEVVANFKRRVPPRLPKTRKRPDDMSLVAPRSAVGLNPVSLTVPSSMPAIRGRARGFSAPGAFVSSQVGPHWNGQYNRTPLPPLTVPSDTGTAALAPYGHPSTHLASPTDDSSSHSSYASTYNNAVREPSGGLYLGSSAYSNPPPSQSTSSWEFPPLNASAVTSTTHSGPTLSSLLNHPSSNNNIGGGGGGGNNGGNNNGTGNGGYGSRLSISTSQVQPFNSLSMPSSSSLSPDSRPTTGYSGTSSMSSLPYEPHSPSDPNGRDYDHSHAHHSVQHHHHHHHHPDSRPLTPGGSLSRPHSANKGGNGTPYAGSNGNTGSNGLPGMRRGRRHSQAVSPYPSPYEPDTRPLSAPDASNLPRTKSLMTLSMPDSNYYLPPAQAEFAYSPTPTGHDHHNHHHPGVHGTNAMDTTGSNGPWNGTTSRIRPSTSQSSLSAASHSSSSAANTPPTLDSSYSDTTTTDMHRFSSSGSSSEAVSPEFRWLAMSDGEDHQHHQPPPHHEPSILLPPLPSSTPLHLSSLQPLATMSIDSASPTPTTTTTNATNAHVFYKSDGVCV</sequence>
<protein>
    <recommendedName>
        <fullName evidence="7">HSF-type DNA-binding domain-containing protein</fullName>
    </recommendedName>
</protein>
<evidence type="ECO:0000259" key="7">
    <source>
        <dbReference type="SMART" id="SM00415"/>
    </source>
</evidence>
<gene>
    <name evidence="8" type="ORF">Clacol_001583</name>
</gene>
<feature type="compositionally biased region" description="Basic and acidic residues" evidence="6">
    <location>
        <begin position="36"/>
        <end position="57"/>
    </location>
</feature>
<feature type="compositionally biased region" description="Gly residues" evidence="6">
    <location>
        <begin position="339"/>
        <end position="361"/>
    </location>
</feature>
<dbReference type="InterPro" id="IPR036388">
    <property type="entry name" value="WH-like_DNA-bd_sf"/>
</dbReference>
<dbReference type="InterPro" id="IPR036390">
    <property type="entry name" value="WH_DNA-bd_sf"/>
</dbReference>
<feature type="compositionally biased region" description="Polar residues" evidence="6">
    <location>
        <begin position="364"/>
        <end position="375"/>
    </location>
</feature>
<feature type="compositionally biased region" description="Polar residues" evidence="6">
    <location>
        <begin position="560"/>
        <end position="579"/>
    </location>
</feature>
<dbReference type="SUPFAM" id="SSF46785">
    <property type="entry name" value="Winged helix' DNA-binding domain"/>
    <property type="match status" value="1"/>
</dbReference>
<feature type="region of interest" description="Disordered" evidence="6">
    <location>
        <begin position="314"/>
        <end position="512"/>
    </location>
</feature>
<feature type="compositionally biased region" description="Basic and acidic residues" evidence="6">
    <location>
        <begin position="640"/>
        <end position="654"/>
    </location>
</feature>
<comment type="similarity">
    <text evidence="2 5">Belongs to the HSF family.</text>
</comment>
<dbReference type="Gene3D" id="1.10.10.10">
    <property type="entry name" value="Winged helix-like DNA-binding domain superfamily/Winged helix DNA-binding domain"/>
    <property type="match status" value="1"/>
</dbReference>
<comment type="subcellular location">
    <subcellularLocation>
        <location evidence="1">Nucleus</location>
    </subcellularLocation>
</comment>
<feature type="compositionally biased region" description="Low complexity" evidence="6">
    <location>
        <begin position="326"/>
        <end position="338"/>
    </location>
</feature>
<evidence type="ECO:0000256" key="2">
    <source>
        <dbReference type="ARBA" id="ARBA00006403"/>
    </source>
</evidence>
<feature type="region of interest" description="Disordered" evidence="6">
    <location>
        <begin position="537"/>
        <end position="669"/>
    </location>
</feature>
<dbReference type="Proteomes" id="UP001050691">
    <property type="component" value="Unassembled WGS sequence"/>
</dbReference>
<keyword evidence="9" id="KW-1185">Reference proteome</keyword>
<evidence type="ECO:0000313" key="8">
    <source>
        <dbReference type="EMBL" id="GJJ07381.1"/>
    </source>
</evidence>
<feature type="compositionally biased region" description="Polar residues" evidence="6">
    <location>
        <begin position="314"/>
        <end position="325"/>
    </location>
</feature>
<comment type="caution">
    <text evidence="8">The sequence shown here is derived from an EMBL/GenBank/DDBJ whole genome shotgun (WGS) entry which is preliminary data.</text>
</comment>
<dbReference type="GO" id="GO:0043565">
    <property type="term" value="F:sequence-specific DNA binding"/>
    <property type="evidence" value="ECO:0007669"/>
    <property type="project" value="InterPro"/>
</dbReference>
<reference evidence="8" key="1">
    <citation type="submission" date="2021-10" db="EMBL/GenBank/DDBJ databases">
        <title>De novo Genome Assembly of Clathrus columnatus (Basidiomycota, Fungi) Using Illumina and Nanopore Sequence Data.</title>
        <authorList>
            <person name="Ogiso-Tanaka E."/>
            <person name="Itagaki H."/>
            <person name="Hosoya T."/>
            <person name="Hosaka K."/>
        </authorList>
    </citation>
    <scope>NUCLEOTIDE SEQUENCE</scope>
    <source>
        <strain evidence="8">MO-923</strain>
    </source>
</reference>
<dbReference type="GO" id="GO:0005634">
    <property type="term" value="C:nucleus"/>
    <property type="evidence" value="ECO:0007669"/>
    <property type="project" value="UniProtKB-SubCell"/>
</dbReference>
<keyword evidence="3" id="KW-0238">DNA-binding</keyword>
<dbReference type="AlphaFoldDB" id="A0AAV4ZYK1"/>
<dbReference type="PANTHER" id="PTHR10015:SF427">
    <property type="entry name" value="HEAT SHOCK FACTOR PROTEIN"/>
    <property type="match status" value="1"/>
</dbReference>